<dbReference type="AlphaFoldDB" id="A0A4S9SMX0"/>
<feature type="repeat" description="ANK" evidence="1">
    <location>
        <begin position="206"/>
        <end position="243"/>
    </location>
</feature>
<dbReference type="InterPro" id="IPR002110">
    <property type="entry name" value="Ankyrin_rpt"/>
</dbReference>
<dbReference type="Pfam" id="PF00023">
    <property type="entry name" value="Ank"/>
    <property type="match status" value="1"/>
</dbReference>
<organism evidence="2 3">
    <name type="scientific">Aureobasidium pullulans</name>
    <name type="common">Black yeast</name>
    <name type="synonym">Pullularia pullulans</name>
    <dbReference type="NCBI Taxonomy" id="5580"/>
    <lineage>
        <taxon>Eukaryota</taxon>
        <taxon>Fungi</taxon>
        <taxon>Dikarya</taxon>
        <taxon>Ascomycota</taxon>
        <taxon>Pezizomycotina</taxon>
        <taxon>Dothideomycetes</taxon>
        <taxon>Dothideomycetidae</taxon>
        <taxon>Dothideales</taxon>
        <taxon>Saccotheciaceae</taxon>
        <taxon>Aureobasidium</taxon>
    </lineage>
</organism>
<keyword evidence="1" id="KW-0040">ANK repeat</keyword>
<gene>
    <name evidence="2" type="ORF">D6C91_08258</name>
</gene>
<evidence type="ECO:0000256" key="1">
    <source>
        <dbReference type="PROSITE-ProRule" id="PRU00023"/>
    </source>
</evidence>
<dbReference type="InterPro" id="IPR036770">
    <property type="entry name" value="Ankyrin_rpt-contain_sf"/>
</dbReference>
<protein>
    <submittedName>
        <fullName evidence="2">Uncharacterized protein</fullName>
    </submittedName>
</protein>
<dbReference type="EMBL" id="QZBM01000547">
    <property type="protein sequence ID" value="THZ12799.1"/>
    <property type="molecule type" value="Genomic_DNA"/>
</dbReference>
<accession>A0A4S9SMX0</accession>
<name>A0A4S9SMX0_AURPU</name>
<sequence>MLRLIDLLAHMDLAGKSLDLRLIHAVQKQHIRLVEQLIIHGASVEYKKGRALLQAITEADFEILNILLRGSCSLEIVTHSTSAAMTLEIRLSRLQIMKALLKKNIPAKELAGPLQQVVSEGGEVDMELVQLLLDCDAPVDSSDDQIESSVLTAVRRGDICLLQLLCGASPRVETFSEAVPIAFDTVSTHGYSTVLSMMELLLSNGASGTPLHETLLAAASDDARLDIVRLLMEHGADPNYEAGLCFVMALMLKKFDLLKILCDGRQISIASCSNILTIALNPRYYALPSLDLVLNSAPSAAGVLNNLKPTWVFTTLKDNHDMVSIIPCLLQHEMDVDFGSGILLQLAVQKDDVDLLRKILCAKPSITSLRSAFDAATKRLHGSNELRTIELLLGQAESAEIGQSEALVRYTRRALDGNVEGLGLLLRHKAAVDYHGGKALHVAAEAGSFETMDLLLAFRPAATSITRACLAVGPAKLKADQKVRIVKHLLDANGGASASDLSALLDDFINHNPRSTRLPELLLARGAEVKLETIQVAMAKSSPGLFVTMIEGITNRNNVLSLFTHAQTISMSRERSFKVYKCLLDRCVVLKNPIPADVVSKALLSSLKHVDSDQLSLPKLFLQNGAVVGHERGKAFRLAFRANSVDVVKLLSQHIDDDHTADVAFKEALKASFSNTDLRLEVYRCLLQWNINKTSLYDALTASLLGKTSNHSILQLLLAKGADPNNDEASCYLLAAKARKEPEFRMLSKHARLKVLLPALLGCFQEEKDVVRWFNICLEDKPSPAIVNQDQLLFDCLRKYPNGTKLLKILLRNGVSASEKITYSICKGWRSEKCTALIWAIFREPRIGNDAILVSIAEAGKKVLPTYSTPVTGVSAAFGCLLDSTRTPVLKALIEMDNKVLSYEIPFPSFAHLGAYPKPFTPDIGTPKLNLRLASIYLGNFAAFRLMDTGSPADDGTLHTAALLALPKFVKSLLKTHDADFKEEMFDHRVPLAIVCRTQPQPWCKVANAEADFRTRVKETMRLLAPVTDLSWRYREQTVLHIAMENGITRTKDLVEILRIRNDLGNDEMWAYKDKDGKKYLPHEYVAEFMSDHKDREKLLVFLATVGFR</sequence>
<dbReference type="SMART" id="SM00248">
    <property type="entry name" value="ANK"/>
    <property type="match status" value="9"/>
</dbReference>
<evidence type="ECO:0000313" key="2">
    <source>
        <dbReference type="EMBL" id="THZ12799.1"/>
    </source>
</evidence>
<comment type="caution">
    <text evidence="2">The sequence shown here is derived from an EMBL/GenBank/DDBJ whole genome shotgun (WGS) entry which is preliminary data.</text>
</comment>
<dbReference type="Gene3D" id="1.25.40.20">
    <property type="entry name" value="Ankyrin repeat-containing domain"/>
    <property type="match status" value="4"/>
</dbReference>
<dbReference type="SUPFAM" id="SSF48403">
    <property type="entry name" value="Ankyrin repeat"/>
    <property type="match status" value="2"/>
</dbReference>
<evidence type="ECO:0000313" key="3">
    <source>
        <dbReference type="Proteomes" id="UP000308005"/>
    </source>
</evidence>
<dbReference type="PANTHER" id="PTHR46224:SF6">
    <property type="entry name" value="ANKYRIN REPEAT FAMILY PROTEIN"/>
    <property type="match status" value="1"/>
</dbReference>
<proteinExistence type="predicted"/>
<dbReference type="PROSITE" id="PS50088">
    <property type="entry name" value="ANK_REPEAT"/>
    <property type="match status" value="1"/>
</dbReference>
<dbReference type="Proteomes" id="UP000308005">
    <property type="component" value="Unassembled WGS sequence"/>
</dbReference>
<dbReference type="InterPro" id="IPR051616">
    <property type="entry name" value="Cul2-RING_E3_ligase_SR"/>
</dbReference>
<dbReference type="PANTHER" id="PTHR46224">
    <property type="entry name" value="ANKYRIN REPEAT FAMILY PROTEIN"/>
    <property type="match status" value="1"/>
</dbReference>
<reference evidence="2 3" key="1">
    <citation type="submission" date="2018-10" db="EMBL/GenBank/DDBJ databases">
        <title>Fifty Aureobasidium pullulans genomes reveal a recombining polyextremotolerant generalist.</title>
        <authorList>
            <person name="Gostincar C."/>
            <person name="Turk M."/>
            <person name="Zajc J."/>
            <person name="Gunde-Cimerman N."/>
        </authorList>
    </citation>
    <scope>NUCLEOTIDE SEQUENCE [LARGE SCALE GENOMIC DNA]</scope>
    <source>
        <strain evidence="2 3">EXF-3863</strain>
    </source>
</reference>